<keyword evidence="3 5" id="KW-1133">Transmembrane helix</keyword>
<sequence>MATLANSPAKQHWNYFLIGLEQASQWPKTFISFYTSTSIQKAMLTTFFLNGVIFLGGQVFIETFYPVSKLFGCSYVSLLGVPMYFVLLGINGKFFGRVAEKSYQIQAKQSKQNAAATTTTVSSLASTILTTILYINCGIFANLLGKVPHVGRLLSFFMNCIILSYYSFEYQWVYKGWNIEKRLSYMEKHWAYFLGFGFPGTVFTFFLSFLRSGAVFALIYPCFIIMAMMAVPKATTPYSQTMASGTDAQTEWTLPNRIPIFYPVRKLNDLVILLVRLIGGVHADSIVTEKKNASVKQE</sequence>
<evidence type="ECO:0000256" key="3">
    <source>
        <dbReference type="ARBA" id="ARBA00022989"/>
    </source>
</evidence>
<dbReference type="GO" id="GO:0005783">
    <property type="term" value="C:endoplasmic reticulum"/>
    <property type="evidence" value="ECO:0007669"/>
    <property type="project" value="TreeGrafter"/>
</dbReference>
<comment type="subcellular location">
    <subcellularLocation>
        <location evidence="1">Membrane</location>
        <topology evidence="1">Multi-pass membrane protein</topology>
    </subcellularLocation>
</comment>
<dbReference type="Pfam" id="PF07264">
    <property type="entry name" value="EI24"/>
    <property type="match status" value="1"/>
</dbReference>
<keyword evidence="4 5" id="KW-0472">Membrane</keyword>
<evidence type="ECO:0000313" key="7">
    <source>
        <dbReference type="Proteomes" id="UP000054107"/>
    </source>
</evidence>
<feature type="transmembrane region" description="Helical" evidence="5">
    <location>
        <begin position="150"/>
        <end position="168"/>
    </location>
</feature>
<dbReference type="STRING" id="35722.A0A0B7N0Y4"/>
<dbReference type="OrthoDB" id="266518at2759"/>
<accession>A0A0B7N0Y4</accession>
<dbReference type="AlphaFoldDB" id="A0A0B7N0Y4"/>
<evidence type="ECO:0000256" key="1">
    <source>
        <dbReference type="ARBA" id="ARBA00004141"/>
    </source>
</evidence>
<dbReference type="PANTHER" id="PTHR21389:SF0">
    <property type="entry name" value="ETOPOSIDE-INDUCED PROTEIN 2.4 HOMOLOG"/>
    <property type="match status" value="1"/>
</dbReference>
<feature type="transmembrane region" description="Helical" evidence="5">
    <location>
        <begin position="213"/>
        <end position="232"/>
    </location>
</feature>
<reference evidence="6 7" key="1">
    <citation type="submission" date="2014-09" db="EMBL/GenBank/DDBJ databases">
        <authorList>
            <person name="Ellenberger Sabrina"/>
        </authorList>
    </citation>
    <scope>NUCLEOTIDE SEQUENCE [LARGE SCALE GENOMIC DNA]</scope>
    <source>
        <strain evidence="6 7">CBS 412.66</strain>
    </source>
</reference>
<evidence type="ECO:0000256" key="2">
    <source>
        <dbReference type="ARBA" id="ARBA00022692"/>
    </source>
</evidence>
<gene>
    <name evidence="6" type="primary">PARPA_05812.1 scaffold 19890</name>
</gene>
<proteinExistence type="predicted"/>
<protein>
    <submittedName>
        <fullName evidence="6">Uncharacterized protein</fullName>
    </submittedName>
</protein>
<feature type="transmembrane region" description="Helical" evidence="5">
    <location>
        <begin position="81"/>
        <end position="99"/>
    </location>
</feature>
<organism evidence="6 7">
    <name type="scientific">Parasitella parasitica</name>
    <dbReference type="NCBI Taxonomy" id="35722"/>
    <lineage>
        <taxon>Eukaryota</taxon>
        <taxon>Fungi</taxon>
        <taxon>Fungi incertae sedis</taxon>
        <taxon>Mucoromycota</taxon>
        <taxon>Mucoromycotina</taxon>
        <taxon>Mucoromycetes</taxon>
        <taxon>Mucorales</taxon>
        <taxon>Mucorineae</taxon>
        <taxon>Mucoraceae</taxon>
        <taxon>Parasitella</taxon>
    </lineage>
</organism>
<feature type="transmembrane region" description="Helical" evidence="5">
    <location>
        <begin position="42"/>
        <end position="61"/>
    </location>
</feature>
<dbReference type="Proteomes" id="UP000054107">
    <property type="component" value="Unassembled WGS sequence"/>
</dbReference>
<evidence type="ECO:0000313" key="6">
    <source>
        <dbReference type="EMBL" id="CEP11911.1"/>
    </source>
</evidence>
<name>A0A0B7N0Y4_9FUNG</name>
<dbReference type="PANTHER" id="PTHR21389">
    <property type="entry name" value="P53 INDUCED PROTEIN"/>
    <property type="match status" value="1"/>
</dbReference>
<dbReference type="EMBL" id="LN727106">
    <property type="protein sequence ID" value="CEP11911.1"/>
    <property type="molecule type" value="Genomic_DNA"/>
</dbReference>
<feature type="transmembrane region" description="Helical" evidence="5">
    <location>
        <begin position="189"/>
        <end position="207"/>
    </location>
</feature>
<dbReference type="InterPro" id="IPR059112">
    <property type="entry name" value="CysZ/EI24"/>
</dbReference>
<feature type="transmembrane region" description="Helical" evidence="5">
    <location>
        <begin position="120"/>
        <end position="144"/>
    </location>
</feature>
<keyword evidence="2 5" id="KW-0812">Transmembrane</keyword>
<dbReference type="GO" id="GO:0016020">
    <property type="term" value="C:membrane"/>
    <property type="evidence" value="ECO:0007669"/>
    <property type="project" value="UniProtKB-SubCell"/>
</dbReference>
<evidence type="ECO:0000256" key="4">
    <source>
        <dbReference type="ARBA" id="ARBA00023136"/>
    </source>
</evidence>
<keyword evidence="7" id="KW-1185">Reference proteome</keyword>
<dbReference type="GO" id="GO:0016236">
    <property type="term" value="P:macroautophagy"/>
    <property type="evidence" value="ECO:0007669"/>
    <property type="project" value="TreeGrafter"/>
</dbReference>
<evidence type="ECO:0000256" key="5">
    <source>
        <dbReference type="SAM" id="Phobius"/>
    </source>
</evidence>